<keyword evidence="3" id="KW-1185">Reference proteome</keyword>
<comment type="caution">
    <text evidence="2">The sequence shown here is derived from an EMBL/GenBank/DDBJ whole genome shotgun (WGS) entry which is preliminary data.</text>
</comment>
<evidence type="ECO:0000313" key="2">
    <source>
        <dbReference type="EMBL" id="MFC5675732.1"/>
    </source>
</evidence>
<evidence type="ECO:0000313" key="3">
    <source>
        <dbReference type="Proteomes" id="UP001596183"/>
    </source>
</evidence>
<name>A0ABW0XYM2_9ACTN</name>
<organism evidence="2 3">
    <name type="scientific">Streptomyces incanus</name>
    <dbReference type="NCBI Taxonomy" id="887453"/>
    <lineage>
        <taxon>Bacteria</taxon>
        <taxon>Bacillati</taxon>
        <taxon>Actinomycetota</taxon>
        <taxon>Actinomycetes</taxon>
        <taxon>Kitasatosporales</taxon>
        <taxon>Streptomycetaceae</taxon>
        <taxon>Streptomyces</taxon>
    </lineage>
</organism>
<protein>
    <submittedName>
        <fullName evidence="2">Uncharacterized protein</fullName>
    </submittedName>
</protein>
<accession>A0ABW0XYM2</accession>
<evidence type="ECO:0000256" key="1">
    <source>
        <dbReference type="SAM" id="MobiDB-lite"/>
    </source>
</evidence>
<proteinExistence type="predicted"/>
<dbReference type="Proteomes" id="UP001596183">
    <property type="component" value="Unassembled WGS sequence"/>
</dbReference>
<reference evidence="3" key="1">
    <citation type="journal article" date="2019" name="Int. J. Syst. Evol. Microbiol.">
        <title>The Global Catalogue of Microorganisms (GCM) 10K type strain sequencing project: providing services to taxonomists for standard genome sequencing and annotation.</title>
        <authorList>
            <consortium name="The Broad Institute Genomics Platform"/>
            <consortium name="The Broad Institute Genome Sequencing Center for Infectious Disease"/>
            <person name="Wu L."/>
            <person name="Ma J."/>
        </authorList>
    </citation>
    <scope>NUCLEOTIDE SEQUENCE [LARGE SCALE GENOMIC DNA]</scope>
    <source>
        <strain evidence="3">JCM 13852</strain>
    </source>
</reference>
<sequence>LEAERERLERLTVTRETLEELAADGVGVDETPRPQAGPVGGGQVVGVQTVHVWREGMTSGDLPPVYRDIVDVIDDAPEAVRAKQVVPRIGLPAQTAKIEGTRGKLKRLVERGWLAEESAGLFTPSARRTADRAMQ</sequence>
<dbReference type="EMBL" id="JBHSPC010000170">
    <property type="protein sequence ID" value="MFC5675732.1"/>
    <property type="molecule type" value="Genomic_DNA"/>
</dbReference>
<dbReference type="RefSeq" id="WP_381221387.1">
    <property type="nucleotide sequence ID" value="NZ_JBHSPC010000170.1"/>
</dbReference>
<gene>
    <name evidence="2" type="ORF">ACFP2V_38500</name>
</gene>
<feature type="non-terminal residue" evidence="2">
    <location>
        <position position="1"/>
    </location>
</feature>
<feature type="region of interest" description="Disordered" evidence="1">
    <location>
        <begin position="23"/>
        <end position="42"/>
    </location>
</feature>